<organism evidence="1 2">
    <name type="scientific">Aldrovandia affinis</name>
    <dbReference type="NCBI Taxonomy" id="143900"/>
    <lineage>
        <taxon>Eukaryota</taxon>
        <taxon>Metazoa</taxon>
        <taxon>Chordata</taxon>
        <taxon>Craniata</taxon>
        <taxon>Vertebrata</taxon>
        <taxon>Euteleostomi</taxon>
        <taxon>Actinopterygii</taxon>
        <taxon>Neopterygii</taxon>
        <taxon>Teleostei</taxon>
        <taxon>Notacanthiformes</taxon>
        <taxon>Halosauridae</taxon>
        <taxon>Aldrovandia</taxon>
    </lineage>
</organism>
<dbReference type="Proteomes" id="UP001221898">
    <property type="component" value="Unassembled WGS sequence"/>
</dbReference>
<evidence type="ECO:0000313" key="1">
    <source>
        <dbReference type="EMBL" id="KAJ8386215.1"/>
    </source>
</evidence>
<reference evidence="1" key="1">
    <citation type="journal article" date="2023" name="Science">
        <title>Genome structures resolve the early diversification of teleost fishes.</title>
        <authorList>
            <person name="Parey E."/>
            <person name="Louis A."/>
            <person name="Montfort J."/>
            <person name="Bouchez O."/>
            <person name="Roques C."/>
            <person name="Iampietro C."/>
            <person name="Lluch J."/>
            <person name="Castinel A."/>
            <person name="Donnadieu C."/>
            <person name="Desvignes T."/>
            <person name="Floi Bucao C."/>
            <person name="Jouanno E."/>
            <person name="Wen M."/>
            <person name="Mejri S."/>
            <person name="Dirks R."/>
            <person name="Jansen H."/>
            <person name="Henkel C."/>
            <person name="Chen W.J."/>
            <person name="Zahm M."/>
            <person name="Cabau C."/>
            <person name="Klopp C."/>
            <person name="Thompson A.W."/>
            <person name="Robinson-Rechavi M."/>
            <person name="Braasch I."/>
            <person name="Lecointre G."/>
            <person name="Bobe J."/>
            <person name="Postlethwait J.H."/>
            <person name="Berthelot C."/>
            <person name="Roest Crollius H."/>
            <person name="Guiguen Y."/>
        </authorList>
    </citation>
    <scope>NUCLEOTIDE SEQUENCE</scope>
    <source>
        <strain evidence="1">NC1722</strain>
    </source>
</reference>
<name>A0AAD7RLC8_9TELE</name>
<dbReference type="AlphaFoldDB" id="A0AAD7RLC8"/>
<evidence type="ECO:0000313" key="2">
    <source>
        <dbReference type="Proteomes" id="UP001221898"/>
    </source>
</evidence>
<gene>
    <name evidence="1" type="ORF">AAFF_G00175350</name>
</gene>
<proteinExistence type="predicted"/>
<protein>
    <submittedName>
        <fullName evidence="1">Uncharacterized protein</fullName>
    </submittedName>
</protein>
<comment type="caution">
    <text evidence="1">The sequence shown here is derived from an EMBL/GenBank/DDBJ whole genome shotgun (WGS) entry which is preliminary data.</text>
</comment>
<dbReference type="EMBL" id="JAINUG010000232">
    <property type="protein sequence ID" value="KAJ8386215.1"/>
    <property type="molecule type" value="Genomic_DNA"/>
</dbReference>
<accession>A0AAD7RLC8</accession>
<keyword evidence="2" id="KW-1185">Reference proteome</keyword>
<sequence>MKACSSVCSISSLRKDRDVMTAIMAQIEECNITYGSATVSAPGLKRVEACEFRTLKRVRTASRRSGLPPEGARSLAARQAAVTAGSAGLRYPTEHVCGVGARTAGGTNVFDEHRAGPGVPDFSRRRWGAGGFLLSGELGANELSKGIQRSSGSEQWEKALWLFVCY</sequence>